<feature type="signal peptide" evidence="1">
    <location>
        <begin position="1"/>
        <end position="33"/>
    </location>
</feature>
<accession>A0ABZ1YZ01</accession>
<gene>
    <name evidence="2" type="ORF">OG563_08695</name>
</gene>
<organism evidence="2 3">
    <name type="scientific">Nocardia vinacea</name>
    <dbReference type="NCBI Taxonomy" id="96468"/>
    <lineage>
        <taxon>Bacteria</taxon>
        <taxon>Bacillati</taxon>
        <taxon>Actinomycetota</taxon>
        <taxon>Actinomycetes</taxon>
        <taxon>Mycobacteriales</taxon>
        <taxon>Nocardiaceae</taxon>
        <taxon>Nocardia</taxon>
    </lineage>
</organism>
<evidence type="ECO:0000256" key="1">
    <source>
        <dbReference type="SAM" id="SignalP"/>
    </source>
</evidence>
<dbReference type="EMBL" id="CP109441">
    <property type="protein sequence ID" value="WUV48256.1"/>
    <property type="molecule type" value="Genomic_DNA"/>
</dbReference>
<dbReference type="Proteomes" id="UP001432062">
    <property type="component" value="Chromosome"/>
</dbReference>
<name>A0ABZ1YZ01_9NOCA</name>
<reference evidence="2" key="1">
    <citation type="submission" date="2022-10" db="EMBL/GenBank/DDBJ databases">
        <title>The complete genomes of actinobacterial strains from the NBC collection.</title>
        <authorList>
            <person name="Joergensen T.S."/>
            <person name="Alvarez Arevalo M."/>
            <person name="Sterndorff E.B."/>
            <person name="Faurdal D."/>
            <person name="Vuksanovic O."/>
            <person name="Mourched A.-S."/>
            <person name="Charusanti P."/>
            <person name="Shaw S."/>
            <person name="Blin K."/>
            <person name="Weber T."/>
        </authorList>
    </citation>
    <scope>NUCLEOTIDE SEQUENCE</scope>
    <source>
        <strain evidence="2">NBC_01482</strain>
    </source>
</reference>
<feature type="chain" id="PRO_5045348895" description="Secreted protein" evidence="1">
    <location>
        <begin position="34"/>
        <end position="121"/>
    </location>
</feature>
<keyword evidence="1" id="KW-0732">Signal</keyword>
<evidence type="ECO:0000313" key="3">
    <source>
        <dbReference type="Proteomes" id="UP001432062"/>
    </source>
</evidence>
<proteinExistence type="predicted"/>
<sequence>MELTISRLVARSSVAAALALGPLVVLGPPQAAAEAPCPDGTARIFFHDETNTCQSGGTYSFDGSPALVKVCSVGKVQVIVDTTIQKSRTKTRNAHLDLSNGKCGRIEVGGQLDSTVSISPS</sequence>
<protein>
    <recommendedName>
        <fullName evidence="4">Secreted protein</fullName>
    </recommendedName>
</protein>
<evidence type="ECO:0000313" key="2">
    <source>
        <dbReference type="EMBL" id="WUV48256.1"/>
    </source>
</evidence>
<keyword evidence="3" id="KW-1185">Reference proteome</keyword>
<evidence type="ECO:0008006" key="4">
    <source>
        <dbReference type="Google" id="ProtNLM"/>
    </source>
</evidence>
<dbReference type="RefSeq" id="WP_040693724.1">
    <property type="nucleotide sequence ID" value="NZ_CP109149.1"/>
</dbReference>